<keyword evidence="2" id="KW-0004">4Fe-4S</keyword>
<keyword evidence="3" id="KW-0479">Metal-binding</keyword>
<keyword evidence="4" id="KW-0677">Repeat</keyword>
<comment type="caution">
    <text evidence="9">The sequence shown here is derived from an EMBL/GenBank/DDBJ whole genome shotgun (WGS) entry which is preliminary data.</text>
</comment>
<dbReference type="Gene3D" id="3.40.50.11540">
    <property type="entry name" value="NADH-ubiquinone oxidoreductase 51kDa subunit"/>
    <property type="match status" value="1"/>
</dbReference>
<dbReference type="Pfam" id="PF10531">
    <property type="entry name" value="SLBB"/>
    <property type="match status" value="1"/>
</dbReference>
<dbReference type="Proteomes" id="UP000824265">
    <property type="component" value="Unassembled WGS sequence"/>
</dbReference>
<keyword evidence="6" id="KW-0408">Iron</keyword>
<dbReference type="SUPFAM" id="SSF46548">
    <property type="entry name" value="alpha-helical ferredoxin"/>
    <property type="match status" value="1"/>
</dbReference>
<organism evidence="9 10">
    <name type="scientific">Candidatus Acetatifactor stercoripullorum</name>
    <dbReference type="NCBI Taxonomy" id="2838414"/>
    <lineage>
        <taxon>Bacteria</taxon>
        <taxon>Bacillati</taxon>
        <taxon>Bacillota</taxon>
        <taxon>Clostridia</taxon>
        <taxon>Lachnospirales</taxon>
        <taxon>Lachnospiraceae</taxon>
        <taxon>Acetatifactor</taxon>
    </lineage>
</organism>
<keyword evidence="5" id="KW-0249">Electron transport</keyword>
<dbReference type="InterPro" id="IPR017054">
    <property type="entry name" value="PduS"/>
</dbReference>
<dbReference type="EMBL" id="DXGH01000036">
    <property type="protein sequence ID" value="HIW81180.1"/>
    <property type="molecule type" value="Genomic_DNA"/>
</dbReference>
<dbReference type="InterPro" id="IPR017896">
    <property type="entry name" value="4Fe4S_Fe-S-bd"/>
</dbReference>
<evidence type="ECO:0000313" key="10">
    <source>
        <dbReference type="Proteomes" id="UP000824265"/>
    </source>
</evidence>
<reference evidence="9" key="1">
    <citation type="journal article" date="2021" name="PeerJ">
        <title>Extensive microbial diversity within the chicken gut microbiome revealed by metagenomics and culture.</title>
        <authorList>
            <person name="Gilroy R."/>
            <person name="Ravi A."/>
            <person name="Getino M."/>
            <person name="Pursley I."/>
            <person name="Horton D.L."/>
            <person name="Alikhan N.F."/>
            <person name="Baker D."/>
            <person name="Gharbi K."/>
            <person name="Hall N."/>
            <person name="Watson M."/>
            <person name="Adriaenssens E.M."/>
            <person name="Foster-Nyarko E."/>
            <person name="Jarju S."/>
            <person name="Secka A."/>
            <person name="Antonio M."/>
            <person name="Oren A."/>
            <person name="Chaudhuri R.R."/>
            <person name="La Ragione R."/>
            <person name="Hildebrand F."/>
            <person name="Pallen M.J."/>
        </authorList>
    </citation>
    <scope>NUCLEOTIDE SEQUENCE</scope>
    <source>
        <strain evidence="9">CHK195-6426</strain>
    </source>
</reference>
<evidence type="ECO:0000256" key="3">
    <source>
        <dbReference type="ARBA" id="ARBA00022723"/>
    </source>
</evidence>
<dbReference type="PANTHER" id="PTHR43034:SF2">
    <property type="entry name" value="ION-TRANSLOCATING OXIDOREDUCTASE COMPLEX SUBUNIT C"/>
    <property type="match status" value="1"/>
</dbReference>
<feature type="domain" description="4Fe-4S ferredoxin-type" evidence="8">
    <location>
        <begin position="290"/>
        <end position="319"/>
    </location>
</feature>
<evidence type="ECO:0000256" key="5">
    <source>
        <dbReference type="ARBA" id="ARBA00022982"/>
    </source>
</evidence>
<keyword evidence="1" id="KW-0813">Transport</keyword>
<dbReference type="Gene3D" id="3.10.20.600">
    <property type="match status" value="1"/>
</dbReference>
<dbReference type="PANTHER" id="PTHR43034">
    <property type="entry name" value="ION-TRANSLOCATING OXIDOREDUCTASE COMPLEX SUBUNIT C"/>
    <property type="match status" value="1"/>
</dbReference>
<gene>
    <name evidence="9" type="ORF">H9742_06560</name>
</gene>
<dbReference type="Pfam" id="PF01512">
    <property type="entry name" value="Complex1_51K"/>
    <property type="match status" value="1"/>
</dbReference>
<keyword evidence="7" id="KW-0411">Iron-sulfur</keyword>
<evidence type="ECO:0000313" key="9">
    <source>
        <dbReference type="EMBL" id="HIW81180.1"/>
    </source>
</evidence>
<dbReference type="PROSITE" id="PS51379">
    <property type="entry name" value="4FE4S_FER_2"/>
    <property type="match status" value="2"/>
</dbReference>
<feature type="domain" description="4Fe-4S ferredoxin-type" evidence="8">
    <location>
        <begin position="245"/>
        <end position="275"/>
    </location>
</feature>
<evidence type="ECO:0000256" key="6">
    <source>
        <dbReference type="ARBA" id="ARBA00023004"/>
    </source>
</evidence>
<protein>
    <submittedName>
        <fullName evidence="9">SLBB domain-containing protein</fullName>
    </submittedName>
</protein>
<dbReference type="InterPro" id="IPR017900">
    <property type="entry name" value="4Fe4S_Fe_S_CS"/>
</dbReference>
<evidence type="ECO:0000256" key="7">
    <source>
        <dbReference type="ARBA" id="ARBA00023014"/>
    </source>
</evidence>
<dbReference type="InterPro" id="IPR011538">
    <property type="entry name" value="Nuo51_FMN-bd"/>
</dbReference>
<proteinExistence type="predicted"/>
<dbReference type="SUPFAM" id="SSF142019">
    <property type="entry name" value="Nqo1 FMN-binding domain-like"/>
    <property type="match status" value="1"/>
</dbReference>
<evidence type="ECO:0000256" key="1">
    <source>
        <dbReference type="ARBA" id="ARBA00022448"/>
    </source>
</evidence>
<dbReference type="InterPro" id="IPR010208">
    <property type="entry name" value="Ion_transpt_RnfC/RsxC"/>
</dbReference>
<dbReference type="InterPro" id="IPR037225">
    <property type="entry name" value="Nuo51_FMN-bd_sf"/>
</dbReference>
<dbReference type="InterPro" id="IPR026902">
    <property type="entry name" value="RnfC_N"/>
</dbReference>
<dbReference type="InterPro" id="IPR019554">
    <property type="entry name" value="Soluble_ligand-bd"/>
</dbReference>
<reference evidence="9" key="2">
    <citation type="submission" date="2021-04" db="EMBL/GenBank/DDBJ databases">
        <authorList>
            <person name="Gilroy R."/>
        </authorList>
    </citation>
    <scope>NUCLEOTIDE SEQUENCE</scope>
    <source>
        <strain evidence="9">CHK195-6426</strain>
    </source>
</reference>
<accession>A0A9D1UCA7</accession>
<sequence>MEIQALKQVLQENGIVGAGGAGFPTYAKLDERAEIIIMNCAECEPLLKLHRQLLEQKAEEILWAFAQIAETVGAKEAVIGIKEEYKATLEALYRYIDAYPNMRIQLLAGAYPMGDEVVLIYEATGRVIRPGGLPIEEGVAVFNVETVYNVYRALAENAPVADKLVTVVGEVEHPVTVRVPLGTTIAKTVAYAGKILVKNPAFLAGGPMMGNLCLSEDVVTKTTNAIIVLDQTHTLIQKKQHNTAIDLKRAASACCQCQTCTDLCPRHALGHPIEPHKFMRSAANQDFQELNVFLDTMFCSSCGLCEMYSCPQSLSPRTLIAEYKAGLRKAGVKAPEGVKPAPVAESREYRKVPEARLAARLGLSQYDGEAPLVEDAYAEEHSPVKKVRILLSQHIGAPAVPVVSVGDVVHKKDVIAKPGKGLSVAIHASIDGVVQRVEKDFVVIAAG</sequence>
<evidence type="ECO:0000259" key="8">
    <source>
        <dbReference type="PROSITE" id="PS51379"/>
    </source>
</evidence>
<dbReference type="AlphaFoldDB" id="A0A9D1UCA7"/>
<dbReference type="GO" id="GO:0009055">
    <property type="term" value="F:electron transfer activity"/>
    <property type="evidence" value="ECO:0007669"/>
    <property type="project" value="InterPro"/>
</dbReference>
<dbReference type="GO" id="GO:0016020">
    <property type="term" value="C:membrane"/>
    <property type="evidence" value="ECO:0007669"/>
    <property type="project" value="InterPro"/>
</dbReference>
<dbReference type="GO" id="GO:0051539">
    <property type="term" value="F:4 iron, 4 sulfur cluster binding"/>
    <property type="evidence" value="ECO:0007669"/>
    <property type="project" value="UniProtKB-KW"/>
</dbReference>
<dbReference type="Pfam" id="PF13375">
    <property type="entry name" value="RnfC_N"/>
    <property type="match status" value="1"/>
</dbReference>
<evidence type="ECO:0000256" key="2">
    <source>
        <dbReference type="ARBA" id="ARBA00022485"/>
    </source>
</evidence>
<name>A0A9D1UCA7_9FIRM</name>
<dbReference type="PROSITE" id="PS00198">
    <property type="entry name" value="4FE4S_FER_1"/>
    <property type="match status" value="1"/>
</dbReference>
<dbReference type="GO" id="GO:0046872">
    <property type="term" value="F:metal ion binding"/>
    <property type="evidence" value="ECO:0007669"/>
    <property type="project" value="UniProtKB-KW"/>
</dbReference>
<dbReference type="PIRSF" id="PIRSF036408">
    <property type="entry name" value="PduS_prd"/>
    <property type="match status" value="1"/>
</dbReference>
<dbReference type="SUPFAM" id="SSF142984">
    <property type="entry name" value="Nqo1 middle domain-like"/>
    <property type="match status" value="1"/>
</dbReference>
<dbReference type="Pfam" id="PF13534">
    <property type="entry name" value="Fer4_17"/>
    <property type="match status" value="1"/>
</dbReference>
<evidence type="ECO:0000256" key="4">
    <source>
        <dbReference type="ARBA" id="ARBA00022737"/>
    </source>
</evidence>